<feature type="transmembrane region" description="Helical" evidence="2">
    <location>
        <begin position="346"/>
        <end position="368"/>
    </location>
</feature>
<dbReference type="PATRIC" id="fig|1423.173.peg.3711"/>
<accession>A0A0D1IL47</accession>
<name>A0A0D1IL47_BACIU</name>
<evidence type="ECO:0000256" key="1">
    <source>
        <dbReference type="SAM" id="Coils"/>
    </source>
</evidence>
<evidence type="ECO:0000256" key="2">
    <source>
        <dbReference type="SAM" id="Phobius"/>
    </source>
</evidence>
<proteinExistence type="predicted"/>
<reference evidence="3 4" key="1">
    <citation type="submission" date="2014-12" db="EMBL/GenBank/DDBJ databases">
        <title>Comparative genome analysis of Bacillus coagulans HM-08, Clostridium butyricum HM-68, Bacillus subtilis HM-66 and Bacillus licheniformis BL-09.</title>
        <authorList>
            <person name="Zhang H."/>
        </authorList>
    </citation>
    <scope>NUCLEOTIDE SEQUENCE [LARGE SCALE GENOMIC DNA]</scope>
    <source>
        <strain evidence="3 4">HM-66</strain>
    </source>
</reference>
<keyword evidence="1" id="KW-0175">Coiled coil</keyword>
<gene>
    <name evidence="3" type="ORF">SC09_contig10orf00032</name>
</gene>
<organism evidence="3 4">
    <name type="scientific">Bacillus subtilis</name>
    <dbReference type="NCBI Taxonomy" id="1423"/>
    <lineage>
        <taxon>Bacteria</taxon>
        <taxon>Bacillati</taxon>
        <taxon>Bacillota</taxon>
        <taxon>Bacilli</taxon>
        <taxon>Bacillales</taxon>
        <taxon>Bacillaceae</taxon>
        <taxon>Bacillus</taxon>
    </lineage>
</organism>
<feature type="transmembrane region" description="Helical" evidence="2">
    <location>
        <begin position="303"/>
        <end position="326"/>
    </location>
</feature>
<feature type="transmembrane region" description="Helical" evidence="2">
    <location>
        <begin position="54"/>
        <end position="72"/>
    </location>
</feature>
<feature type="coiled-coil region" evidence="1">
    <location>
        <begin position="125"/>
        <end position="152"/>
    </location>
</feature>
<feature type="transmembrane region" description="Helical" evidence="2">
    <location>
        <begin position="84"/>
        <end position="101"/>
    </location>
</feature>
<keyword evidence="2" id="KW-0812">Transmembrane</keyword>
<keyword evidence="2" id="KW-1133">Transmembrane helix</keyword>
<feature type="transmembrane region" description="Helical" evidence="2">
    <location>
        <begin position="31"/>
        <end position="48"/>
    </location>
</feature>
<evidence type="ECO:0000313" key="4">
    <source>
        <dbReference type="Proteomes" id="UP000032247"/>
    </source>
</evidence>
<comment type="caution">
    <text evidence="3">The sequence shown here is derived from an EMBL/GenBank/DDBJ whole genome shotgun (WGS) entry which is preliminary data.</text>
</comment>
<feature type="transmembrane region" description="Helical" evidence="2">
    <location>
        <begin position="107"/>
        <end position="125"/>
    </location>
</feature>
<dbReference type="EMBL" id="JXBC01000007">
    <property type="protein sequence ID" value="KIU09858.1"/>
    <property type="molecule type" value="Genomic_DNA"/>
</dbReference>
<dbReference type="Proteomes" id="UP000032247">
    <property type="component" value="Unassembled WGS sequence"/>
</dbReference>
<keyword evidence="2" id="KW-0472">Membrane</keyword>
<evidence type="ECO:0000313" key="3">
    <source>
        <dbReference type="EMBL" id="KIU09858.1"/>
    </source>
</evidence>
<sequence length="392" mass="45725">MEIIKSLLFIVYGILLHAYSKGLNSKLQRHVYNFFILAAIIWLVSFNYFPYWKIVVTLCFVFVNLYAVKTIIEKVKNREFIEPPSWVLFVSAAVICAGMIIKPSSELTLITVVFAVFFLSMLLILEKLHKTREEQQKKISESRTTISNLLNDREKIVERIKKENIILEQSKSPSFNVYTYYSEVNNADNTVLRRYIIEPLFPETSINRQAHYLAHELGHYYDSIERKPFIHRFVLDCRKARRLKPICGLFVLYDEWSAWKRAELICLEEGVDIRFFRFSRKNAISTYVKDCCESVIKPLKTLIATYLFSVGLVMLSVLLTDTGIHLPFGLDTLTSYISKEPNRTGLVNFIFYNIMIIRFLIWLHGLFFSKSKIDYQYVPEGGFVSAGNSQRD</sequence>
<dbReference type="AlphaFoldDB" id="A0A0D1IL47"/>
<protein>
    <submittedName>
        <fullName evidence="3">Uncharacterized protein</fullName>
    </submittedName>
</protein>